<keyword evidence="5" id="KW-0408">Iron</keyword>
<dbReference type="GO" id="GO:0020037">
    <property type="term" value="F:heme binding"/>
    <property type="evidence" value="ECO:0007669"/>
    <property type="project" value="InterPro"/>
</dbReference>
<comment type="similarity">
    <text evidence="2">Belongs to the cytochrome P450 family.</text>
</comment>
<dbReference type="InterPro" id="IPR036396">
    <property type="entry name" value="Cyt_P450_sf"/>
</dbReference>
<evidence type="ECO:0000256" key="2">
    <source>
        <dbReference type="ARBA" id="ARBA00010617"/>
    </source>
</evidence>
<gene>
    <name evidence="6" type="ORF">HYALB_00003354</name>
</gene>
<dbReference type="GO" id="GO:0004497">
    <property type="term" value="F:monooxygenase activity"/>
    <property type="evidence" value="ECO:0007669"/>
    <property type="project" value="InterPro"/>
</dbReference>
<keyword evidence="7" id="KW-1185">Reference proteome</keyword>
<comment type="cofactor">
    <cofactor evidence="1">
        <name>heme</name>
        <dbReference type="ChEBI" id="CHEBI:30413"/>
    </cofactor>
</comment>
<keyword evidence="3" id="KW-0349">Heme</keyword>
<dbReference type="Proteomes" id="UP000701801">
    <property type="component" value="Unassembled WGS sequence"/>
</dbReference>
<evidence type="ECO:0000256" key="1">
    <source>
        <dbReference type="ARBA" id="ARBA00001971"/>
    </source>
</evidence>
<protein>
    <recommendedName>
        <fullName evidence="8">Cytochrome P450</fullName>
    </recommendedName>
</protein>
<evidence type="ECO:0000313" key="6">
    <source>
        <dbReference type="EMBL" id="CAG8977133.1"/>
    </source>
</evidence>
<dbReference type="GO" id="GO:0016705">
    <property type="term" value="F:oxidoreductase activity, acting on paired donors, with incorporation or reduction of molecular oxygen"/>
    <property type="evidence" value="ECO:0007669"/>
    <property type="project" value="InterPro"/>
</dbReference>
<dbReference type="PANTHER" id="PTHR24305">
    <property type="entry name" value="CYTOCHROME P450"/>
    <property type="match status" value="1"/>
</dbReference>
<evidence type="ECO:0000256" key="4">
    <source>
        <dbReference type="ARBA" id="ARBA00022723"/>
    </source>
</evidence>
<dbReference type="Gene3D" id="1.10.630.10">
    <property type="entry name" value="Cytochrome P450"/>
    <property type="match status" value="1"/>
</dbReference>
<keyword evidence="4" id="KW-0479">Metal-binding</keyword>
<dbReference type="InterPro" id="IPR050121">
    <property type="entry name" value="Cytochrome_P450_monoxygenase"/>
</dbReference>
<reference evidence="6" key="1">
    <citation type="submission" date="2021-07" db="EMBL/GenBank/DDBJ databases">
        <authorList>
            <person name="Durling M."/>
        </authorList>
    </citation>
    <scope>NUCLEOTIDE SEQUENCE</scope>
</reference>
<dbReference type="AlphaFoldDB" id="A0A9N9LNT8"/>
<dbReference type="EMBL" id="CAJVRM010000206">
    <property type="protein sequence ID" value="CAG8977133.1"/>
    <property type="molecule type" value="Genomic_DNA"/>
</dbReference>
<comment type="caution">
    <text evidence="6">The sequence shown here is derived from an EMBL/GenBank/DDBJ whole genome shotgun (WGS) entry which is preliminary data.</text>
</comment>
<name>A0A9N9LNT8_9HELO</name>
<dbReference type="OrthoDB" id="1470350at2759"/>
<evidence type="ECO:0000256" key="5">
    <source>
        <dbReference type="ARBA" id="ARBA00023004"/>
    </source>
</evidence>
<dbReference type="PANTHER" id="PTHR24305:SF210">
    <property type="entry name" value="CYTOCHROME P450 MONOOXYGENASE ASQL-RELATED"/>
    <property type="match status" value="1"/>
</dbReference>
<organism evidence="6 7">
    <name type="scientific">Hymenoscyphus albidus</name>
    <dbReference type="NCBI Taxonomy" id="595503"/>
    <lineage>
        <taxon>Eukaryota</taxon>
        <taxon>Fungi</taxon>
        <taxon>Dikarya</taxon>
        <taxon>Ascomycota</taxon>
        <taxon>Pezizomycotina</taxon>
        <taxon>Leotiomycetes</taxon>
        <taxon>Helotiales</taxon>
        <taxon>Helotiaceae</taxon>
        <taxon>Hymenoscyphus</taxon>
    </lineage>
</organism>
<evidence type="ECO:0000313" key="7">
    <source>
        <dbReference type="Proteomes" id="UP000701801"/>
    </source>
</evidence>
<proteinExistence type="inferred from homology"/>
<evidence type="ECO:0000256" key="3">
    <source>
        <dbReference type="ARBA" id="ARBA00022617"/>
    </source>
</evidence>
<sequence>MMSSNKLIAVQLTLAYQLIYNPLRSLKGPWYTKFTKLPWTYHSLIGDVHAWVGQLHEEYGEIVRVAPDQLSFTSSQADLGKRLKEVNGVANILIAEDPAHRRMRKLVSPAFSDKALNSQEPLLVSYIDKLISVLTERVSESPTSIVNIVQWYK</sequence>
<evidence type="ECO:0008006" key="8">
    <source>
        <dbReference type="Google" id="ProtNLM"/>
    </source>
</evidence>
<accession>A0A9N9LNT8</accession>
<dbReference type="GO" id="GO:0005506">
    <property type="term" value="F:iron ion binding"/>
    <property type="evidence" value="ECO:0007669"/>
    <property type="project" value="InterPro"/>
</dbReference>
<dbReference type="SUPFAM" id="SSF48264">
    <property type="entry name" value="Cytochrome P450"/>
    <property type="match status" value="1"/>
</dbReference>